<dbReference type="EMBL" id="CP006936">
    <property type="protein sequence ID" value="AHC23752.1"/>
    <property type="molecule type" value="Genomic_DNA"/>
</dbReference>
<dbReference type="PANTHER" id="PTHR47506:SF3">
    <property type="entry name" value="HTH-TYPE TRANSCRIPTIONAL REGULATOR LMRA"/>
    <property type="match status" value="1"/>
</dbReference>
<dbReference type="InterPro" id="IPR036271">
    <property type="entry name" value="Tet_transcr_reg_TetR-rel_C_sf"/>
</dbReference>
<dbReference type="Proteomes" id="UP000018763">
    <property type="component" value="Chromosome"/>
</dbReference>
<evidence type="ECO:0000256" key="1">
    <source>
        <dbReference type="ARBA" id="ARBA00023015"/>
    </source>
</evidence>
<keyword evidence="2 4" id="KW-0238">DNA-binding</keyword>
<dbReference type="KEGG" id="mne:D174_03715"/>
<evidence type="ECO:0000256" key="3">
    <source>
        <dbReference type="ARBA" id="ARBA00023163"/>
    </source>
</evidence>
<dbReference type="InterPro" id="IPR054156">
    <property type="entry name" value="YxaF_TetR_C"/>
</dbReference>
<evidence type="ECO:0000313" key="7">
    <source>
        <dbReference type="Proteomes" id="UP000018763"/>
    </source>
</evidence>
<evidence type="ECO:0000313" key="6">
    <source>
        <dbReference type="EMBL" id="AHC23752.1"/>
    </source>
</evidence>
<dbReference type="SUPFAM" id="SSF48498">
    <property type="entry name" value="Tetracyclin repressor-like, C-terminal domain"/>
    <property type="match status" value="1"/>
</dbReference>
<feature type="DNA-binding region" description="H-T-H motif" evidence="4">
    <location>
        <begin position="30"/>
        <end position="49"/>
    </location>
</feature>
<organism evidence="6 7">
    <name type="scientific">Mycolicibacterium neoaurum VKM Ac-1815D</name>
    <dbReference type="NCBI Taxonomy" id="700508"/>
    <lineage>
        <taxon>Bacteria</taxon>
        <taxon>Bacillati</taxon>
        <taxon>Actinomycetota</taxon>
        <taxon>Actinomycetes</taxon>
        <taxon>Mycobacteriales</taxon>
        <taxon>Mycobacteriaceae</taxon>
        <taxon>Mycolicibacterium</taxon>
    </lineage>
</organism>
<dbReference type="SUPFAM" id="SSF46689">
    <property type="entry name" value="Homeodomain-like"/>
    <property type="match status" value="1"/>
</dbReference>
<dbReference type="InterPro" id="IPR009057">
    <property type="entry name" value="Homeodomain-like_sf"/>
</dbReference>
<dbReference type="PROSITE" id="PS50977">
    <property type="entry name" value="HTH_TETR_2"/>
    <property type="match status" value="1"/>
</dbReference>
<protein>
    <submittedName>
        <fullName evidence="6">TetR family transcriptional regulator</fullName>
    </submittedName>
</protein>
<sequence>MLRSDAPTARDRLVAGAADLLARRGLGTMTVRELARHADAPLGSTYHYFPGGKPELAAEAVRWADREAGAVLRQGLVDGPIAGLRAFVQMWRRTLVDSDFGRGCAVVAVAVHENPGDAARDAAVFAFSTWTAELSAALRRCGVSHGAAADLATLVVAAVEGAVAMCRAERSVQPLEAVAAQLEGLLRS</sequence>
<keyword evidence="1" id="KW-0805">Transcription regulation</keyword>
<evidence type="ECO:0000259" key="5">
    <source>
        <dbReference type="PROSITE" id="PS50977"/>
    </source>
</evidence>
<dbReference type="AlphaFoldDB" id="V5X6V8"/>
<keyword evidence="7" id="KW-1185">Reference proteome</keyword>
<reference evidence="6 7" key="1">
    <citation type="journal article" date="2014" name="Genome Announc.">
        <title>Complete Genome Sequence of Sterol-Transforming Mycobacterium neoaurum Strain VKM Ac-1815D.</title>
        <authorList>
            <person name="Shtratnikova V.Y."/>
            <person name="Bragin E.Y."/>
            <person name="Dovbnya D.V."/>
            <person name="Pekov Y.A."/>
            <person name="Schelkunov M.I."/>
            <person name="Strizhov N."/>
            <person name="Ivashina T.V."/>
            <person name="Ashapkin V.V."/>
            <person name="Donova M.V."/>
        </authorList>
    </citation>
    <scope>NUCLEOTIDE SEQUENCE [LARGE SCALE GENOMIC DNA]</scope>
    <source>
        <strain evidence="6 7">VKM Ac-1815D</strain>
    </source>
</reference>
<name>V5X6V8_MYCNE</name>
<dbReference type="Pfam" id="PF21993">
    <property type="entry name" value="TetR_C_13_2"/>
    <property type="match status" value="1"/>
</dbReference>
<gene>
    <name evidence="6" type="ORF">D174_03715</name>
</gene>
<proteinExistence type="predicted"/>
<evidence type="ECO:0000256" key="2">
    <source>
        <dbReference type="ARBA" id="ARBA00023125"/>
    </source>
</evidence>
<dbReference type="Pfam" id="PF00440">
    <property type="entry name" value="TetR_N"/>
    <property type="match status" value="1"/>
</dbReference>
<dbReference type="InterPro" id="IPR001647">
    <property type="entry name" value="HTH_TetR"/>
</dbReference>
<dbReference type="HOGENOM" id="CLU_069356_28_1_11"/>
<dbReference type="PANTHER" id="PTHR47506">
    <property type="entry name" value="TRANSCRIPTIONAL REGULATORY PROTEIN"/>
    <property type="match status" value="1"/>
</dbReference>
<keyword evidence="3" id="KW-0804">Transcription</keyword>
<dbReference type="Gene3D" id="1.10.357.10">
    <property type="entry name" value="Tetracycline Repressor, domain 2"/>
    <property type="match status" value="1"/>
</dbReference>
<evidence type="ECO:0000256" key="4">
    <source>
        <dbReference type="PROSITE-ProRule" id="PRU00335"/>
    </source>
</evidence>
<accession>V5X6V8</accession>
<dbReference type="eggNOG" id="COG1309">
    <property type="taxonomic scope" value="Bacteria"/>
</dbReference>
<feature type="domain" description="HTH tetR-type" evidence="5">
    <location>
        <begin position="7"/>
        <end position="67"/>
    </location>
</feature>
<dbReference type="GO" id="GO:0003677">
    <property type="term" value="F:DNA binding"/>
    <property type="evidence" value="ECO:0007669"/>
    <property type="project" value="UniProtKB-UniRule"/>
</dbReference>